<sequence>MAGREKISSIYISDADRDDVEALRSFRQAKEDKKHSLSHSDLYKAGLGLFTASPDLVKACKLIPSFGFSKPEDVLNYMALALKKSTTYNLADMEPFEKQIRDQSELIKSLSEMVKQQNEIIRGLSGTGVNASERLEMESQLKEQPTTCSQTQVVESSDKEDIFRTESLESEDLPVTMNRKVPPGMCS</sequence>
<organism evidence="2 3">
    <name type="scientific">Vibrio owensii CAIM 1854 = LMG 25443</name>
    <dbReference type="NCBI Taxonomy" id="1229493"/>
    <lineage>
        <taxon>Bacteria</taxon>
        <taxon>Pseudomonadati</taxon>
        <taxon>Pseudomonadota</taxon>
        <taxon>Gammaproteobacteria</taxon>
        <taxon>Vibrionales</taxon>
        <taxon>Vibrionaceae</taxon>
        <taxon>Vibrio</taxon>
    </lineage>
</organism>
<name>A0A0C1VTR4_9VIBR</name>
<proteinExistence type="predicted"/>
<evidence type="ECO:0000313" key="2">
    <source>
        <dbReference type="EMBL" id="KIF53293.1"/>
    </source>
</evidence>
<dbReference type="Proteomes" id="UP000031586">
    <property type="component" value="Unassembled WGS sequence"/>
</dbReference>
<accession>A0A0C1VTR4</accession>
<feature type="compositionally biased region" description="Polar residues" evidence="1">
    <location>
        <begin position="142"/>
        <end position="155"/>
    </location>
</feature>
<dbReference type="RefSeq" id="WP_020194489.1">
    <property type="nucleotide sequence ID" value="NZ_BAOH01000005.1"/>
</dbReference>
<dbReference type="EMBL" id="JPRD01000015">
    <property type="protein sequence ID" value="KIF53293.1"/>
    <property type="molecule type" value="Genomic_DNA"/>
</dbReference>
<comment type="caution">
    <text evidence="2">The sequence shown here is derived from an EMBL/GenBank/DDBJ whole genome shotgun (WGS) entry which is preliminary data.</text>
</comment>
<protein>
    <submittedName>
        <fullName evidence="2">Uncharacterized protein</fullName>
    </submittedName>
</protein>
<dbReference type="PATRIC" id="fig|1229493.5.peg.1134"/>
<evidence type="ECO:0000256" key="1">
    <source>
        <dbReference type="SAM" id="MobiDB-lite"/>
    </source>
</evidence>
<reference evidence="2 3" key="1">
    <citation type="submission" date="2014-07" db="EMBL/GenBank/DDBJ databases">
        <title>Unique and conserved regions in Vibrio harveyi and related species in comparison with the shrimp pathogen Vibrio harveyi CAIM 1792.</title>
        <authorList>
            <person name="Espinoza-Valles I."/>
            <person name="Vora G."/>
            <person name="Leekitcharoenphon P."/>
            <person name="Ussery D."/>
            <person name="Hoj L."/>
            <person name="Gomez-Gil B."/>
        </authorList>
    </citation>
    <scope>NUCLEOTIDE SEQUENCE [LARGE SCALE GENOMIC DNA]</scope>
    <source>
        <strain evidence="3">CAIM 1854 / LMG 25443</strain>
    </source>
</reference>
<gene>
    <name evidence="2" type="ORF">H735_10240</name>
</gene>
<evidence type="ECO:0000313" key="3">
    <source>
        <dbReference type="Proteomes" id="UP000031586"/>
    </source>
</evidence>
<dbReference type="AlphaFoldDB" id="A0A0C1VTR4"/>
<feature type="region of interest" description="Disordered" evidence="1">
    <location>
        <begin position="139"/>
        <end position="161"/>
    </location>
</feature>